<evidence type="ECO:0000256" key="3">
    <source>
        <dbReference type="SAM" id="MobiDB-lite"/>
    </source>
</evidence>
<keyword evidence="2" id="KW-0539">Nucleus</keyword>
<feature type="compositionally biased region" description="Basic and acidic residues" evidence="3">
    <location>
        <begin position="24"/>
        <end position="35"/>
    </location>
</feature>
<comment type="caution">
    <text evidence="4">The sequence shown here is derived from an EMBL/GenBank/DDBJ whole genome shotgun (WGS) entry which is preliminary data.</text>
</comment>
<feature type="region of interest" description="Disordered" evidence="3">
    <location>
        <begin position="1"/>
        <end position="35"/>
    </location>
</feature>
<feature type="compositionally biased region" description="Basic residues" evidence="3">
    <location>
        <begin position="323"/>
        <end position="332"/>
    </location>
</feature>
<protein>
    <submittedName>
        <fullName evidence="4">Uncharacterized protein</fullName>
    </submittedName>
</protein>
<name>A0AA38TDE3_9ASTR</name>
<evidence type="ECO:0000256" key="1">
    <source>
        <dbReference type="ARBA" id="ARBA00004123"/>
    </source>
</evidence>
<dbReference type="GO" id="GO:0006355">
    <property type="term" value="P:regulation of DNA-templated transcription"/>
    <property type="evidence" value="ECO:0007669"/>
    <property type="project" value="InterPro"/>
</dbReference>
<dbReference type="AlphaFoldDB" id="A0AA38TDE3"/>
<organism evidence="4 5">
    <name type="scientific">Centaurea solstitialis</name>
    <name type="common">yellow star-thistle</name>
    <dbReference type="NCBI Taxonomy" id="347529"/>
    <lineage>
        <taxon>Eukaryota</taxon>
        <taxon>Viridiplantae</taxon>
        <taxon>Streptophyta</taxon>
        <taxon>Embryophyta</taxon>
        <taxon>Tracheophyta</taxon>
        <taxon>Spermatophyta</taxon>
        <taxon>Magnoliopsida</taxon>
        <taxon>eudicotyledons</taxon>
        <taxon>Gunneridae</taxon>
        <taxon>Pentapetalae</taxon>
        <taxon>asterids</taxon>
        <taxon>campanulids</taxon>
        <taxon>Asterales</taxon>
        <taxon>Asteraceae</taxon>
        <taxon>Carduoideae</taxon>
        <taxon>Cardueae</taxon>
        <taxon>Centaureinae</taxon>
        <taxon>Centaurea</taxon>
    </lineage>
</organism>
<dbReference type="PANTHER" id="PTHR13213:SF2">
    <property type="entry name" value="MYB-BINDING PROTEIN 1A"/>
    <property type="match status" value="1"/>
</dbReference>
<evidence type="ECO:0000313" key="4">
    <source>
        <dbReference type="EMBL" id="KAJ9551971.1"/>
    </source>
</evidence>
<evidence type="ECO:0000313" key="5">
    <source>
        <dbReference type="Proteomes" id="UP001172457"/>
    </source>
</evidence>
<dbReference type="Proteomes" id="UP001172457">
    <property type="component" value="Chromosome 4"/>
</dbReference>
<evidence type="ECO:0000256" key="2">
    <source>
        <dbReference type="ARBA" id="ARBA00023242"/>
    </source>
</evidence>
<dbReference type="Pfam" id="PF04931">
    <property type="entry name" value="DNA_pol_phi"/>
    <property type="match status" value="1"/>
</dbReference>
<dbReference type="EMBL" id="JARYMX010000004">
    <property type="protein sequence ID" value="KAJ9551971.1"/>
    <property type="molecule type" value="Genomic_DNA"/>
</dbReference>
<dbReference type="GO" id="GO:0003677">
    <property type="term" value="F:DNA binding"/>
    <property type="evidence" value="ECO:0007669"/>
    <property type="project" value="InterPro"/>
</dbReference>
<sequence length="351" mass="38719">MGSKKRSSDSAVKPMERKKKRKALDKEKHCSSLDDDNGEFKPKVVELEVKEVVESRSVNSLPEFRIGVFKDLGSADVSVREAAAERLGMELQECARQGFALGLTLLVGTVPDIALSSLLKLIVDLLEVSSSMKGQEIKDCLLGRVFAYGSLARSGRLIQESVSDESSELIKEFTSSVISLATKKRYLQDPAVVVVLQLVEKLPIEVVLKQVPEAPGLQEWFEGATEAGNPDALLLALKLREKISADNQIFGKLLPHPYSPGLMFSADHLSSLSNCLMVISIVRFVESTFSQPRVHGVWPVLVNILLPDIVPEHADSAAGLSSTKKHKKNRKSSSHDEDIQKNLQSFWEIIY</sequence>
<reference evidence="4" key="1">
    <citation type="submission" date="2023-03" db="EMBL/GenBank/DDBJ databases">
        <title>Chromosome-scale reference genome and RAD-based genetic map of yellow starthistle (Centaurea solstitialis) reveal putative structural variation and QTLs associated with invader traits.</title>
        <authorList>
            <person name="Reatini B."/>
            <person name="Cang F.A."/>
            <person name="Jiang Q."/>
            <person name="Mckibben M.T.W."/>
            <person name="Barker M.S."/>
            <person name="Rieseberg L.H."/>
            <person name="Dlugosch K.M."/>
        </authorList>
    </citation>
    <scope>NUCLEOTIDE SEQUENCE</scope>
    <source>
        <strain evidence="4">CAN-66</strain>
        <tissue evidence="4">Leaf</tissue>
    </source>
</reference>
<comment type="subcellular location">
    <subcellularLocation>
        <location evidence="1">Nucleus</location>
    </subcellularLocation>
</comment>
<proteinExistence type="predicted"/>
<gene>
    <name evidence="4" type="ORF">OSB04_016016</name>
</gene>
<feature type="region of interest" description="Disordered" evidence="3">
    <location>
        <begin position="317"/>
        <end position="337"/>
    </location>
</feature>
<dbReference type="GO" id="GO:0005730">
    <property type="term" value="C:nucleolus"/>
    <property type="evidence" value="ECO:0007669"/>
    <property type="project" value="InterPro"/>
</dbReference>
<keyword evidence="5" id="KW-1185">Reference proteome</keyword>
<accession>A0AA38TDE3</accession>
<dbReference type="PANTHER" id="PTHR13213">
    <property type="entry name" value="MYB-BINDING PROTEIN 1A FAMILY MEMBER"/>
    <property type="match status" value="1"/>
</dbReference>
<dbReference type="InterPro" id="IPR007015">
    <property type="entry name" value="DNA_pol_V/MYBBP1A"/>
</dbReference>